<proteinExistence type="inferred from homology"/>
<dbReference type="SUPFAM" id="SSF55811">
    <property type="entry name" value="Nudix"/>
    <property type="match status" value="1"/>
</dbReference>
<evidence type="ECO:0000256" key="1">
    <source>
        <dbReference type="ARBA" id="ARBA00001946"/>
    </source>
</evidence>
<evidence type="ECO:0000313" key="6">
    <source>
        <dbReference type="Proteomes" id="UP000194450"/>
    </source>
</evidence>
<dbReference type="EMBL" id="FXWH01000003">
    <property type="protein sequence ID" value="SMQ80380.1"/>
    <property type="molecule type" value="Genomic_DNA"/>
</dbReference>
<dbReference type="PROSITE" id="PS00893">
    <property type="entry name" value="NUDIX_BOX"/>
    <property type="match status" value="1"/>
</dbReference>
<evidence type="ECO:0000256" key="3">
    <source>
        <dbReference type="RuleBase" id="RU003476"/>
    </source>
</evidence>
<feature type="domain" description="Nudix hydrolase" evidence="4">
    <location>
        <begin position="20"/>
        <end position="159"/>
    </location>
</feature>
<dbReference type="Proteomes" id="UP000194450">
    <property type="component" value="Unassembled WGS sequence"/>
</dbReference>
<dbReference type="AlphaFoldDB" id="A0A1Y6FX08"/>
<name>A0A1Y6FX08_9GAMM</name>
<dbReference type="OrthoDB" id="9804442at2"/>
<comment type="cofactor">
    <cofactor evidence="1">
        <name>Mg(2+)</name>
        <dbReference type="ChEBI" id="CHEBI:18420"/>
    </cofactor>
</comment>
<dbReference type="Gene3D" id="3.90.79.10">
    <property type="entry name" value="Nucleoside Triphosphate Pyrophosphohydrolase"/>
    <property type="match status" value="1"/>
</dbReference>
<evidence type="ECO:0000259" key="4">
    <source>
        <dbReference type="PROSITE" id="PS51462"/>
    </source>
</evidence>
<keyword evidence="2 3" id="KW-0378">Hydrolase</keyword>
<protein>
    <submittedName>
        <fullName evidence="5">NUDIX domain-containing protein</fullName>
    </submittedName>
</protein>
<evidence type="ECO:0000256" key="2">
    <source>
        <dbReference type="ARBA" id="ARBA00022801"/>
    </source>
</evidence>
<dbReference type="InterPro" id="IPR020476">
    <property type="entry name" value="Nudix_hydrolase"/>
</dbReference>
<sequence length="177" mass="20360">MRLLADLIHPSLTDLSGEKLYRQAVRGIVMRDDEILLLYTERYDDFSFPGGGVDEGESLIPALKRELQEETGVLVVGEPKPFGMVSEYQPYWKPQWPIMYQKSYWYQCEVALETTATKMEHYEIANGMRPQWVKLTDAINHNQQVLQAAPATMGLSIHRETHVLKQLAQKLALKHKC</sequence>
<organism evidence="5 6">
    <name type="scientific">Pseudidiomarina planktonica</name>
    <dbReference type="NCBI Taxonomy" id="1323738"/>
    <lineage>
        <taxon>Bacteria</taxon>
        <taxon>Pseudomonadati</taxon>
        <taxon>Pseudomonadota</taxon>
        <taxon>Gammaproteobacteria</taxon>
        <taxon>Alteromonadales</taxon>
        <taxon>Idiomarinaceae</taxon>
        <taxon>Pseudidiomarina</taxon>
    </lineage>
</organism>
<gene>
    <name evidence="5" type="ORF">SAMN06297229_2145</name>
</gene>
<dbReference type="RefSeq" id="WP_086435283.1">
    <property type="nucleotide sequence ID" value="NZ_FXWH01000003.1"/>
</dbReference>
<dbReference type="InterPro" id="IPR000086">
    <property type="entry name" value="NUDIX_hydrolase_dom"/>
</dbReference>
<accession>A0A1Y6FX08</accession>
<dbReference type="PROSITE" id="PS51462">
    <property type="entry name" value="NUDIX"/>
    <property type="match status" value="1"/>
</dbReference>
<evidence type="ECO:0000313" key="5">
    <source>
        <dbReference type="EMBL" id="SMQ80380.1"/>
    </source>
</evidence>
<dbReference type="PANTHER" id="PTHR43046:SF15">
    <property type="entry name" value="MUTT_NUDIX FAMILY PROTEIN"/>
    <property type="match status" value="1"/>
</dbReference>
<dbReference type="PRINTS" id="PR00502">
    <property type="entry name" value="NUDIXFAMILY"/>
</dbReference>
<dbReference type="InterPro" id="IPR020084">
    <property type="entry name" value="NUDIX_hydrolase_CS"/>
</dbReference>
<dbReference type="GO" id="GO:0016787">
    <property type="term" value="F:hydrolase activity"/>
    <property type="evidence" value="ECO:0007669"/>
    <property type="project" value="UniProtKB-KW"/>
</dbReference>
<keyword evidence="6" id="KW-1185">Reference proteome</keyword>
<reference evidence="6" key="1">
    <citation type="submission" date="2017-04" db="EMBL/GenBank/DDBJ databases">
        <authorList>
            <person name="Varghese N."/>
            <person name="Submissions S."/>
        </authorList>
    </citation>
    <scope>NUCLEOTIDE SEQUENCE [LARGE SCALE GENOMIC DNA]</scope>
</reference>
<dbReference type="InterPro" id="IPR015797">
    <property type="entry name" value="NUDIX_hydrolase-like_dom_sf"/>
</dbReference>
<comment type="similarity">
    <text evidence="3">Belongs to the Nudix hydrolase family.</text>
</comment>
<dbReference type="Pfam" id="PF00293">
    <property type="entry name" value="NUDIX"/>
    <property type="match status" value="1"/>
</dbReference>
<dbReference type="PANTHER" id="PTHR43046">
    <property type="entry name" value="GDP-MANNOSE MANNOSYL HYDROLASE"/>
    <property type="match status" value="1"/>
</dbReference>